<comment type="caution">
    <text evidence="1">The sequence shown here is derived from an EMBL/GenBank/DDBJ whole genome shotgun (WGS) entry which is preliminary data.</text>
</comment>
<evidence type="ECO:0000313" key="1">
    <source>
        <dbReference type="EMBL" id="EJK52698.1"/>
    </source>
</evidence>
<accession>K0RG88</accession>
<organism evidence="1 2">
    <name type="scientific">Thalassiosira oceanica</name>
    <name type="common">Marine diatom</name>
    <dbReference type="NCBI Taxonomy" id="159749"/>
    <lineage>
        <taxon>Eukaryota</taxon>
        <taxon>Sar</taxon>
        <taxon>Stramenopiles</taxon>
        <taxon>Ochrophyta</taxon>
        <taxon>Bacillariophyta</taxon>
        <taxon>Coscinodiscophyceae</taxon>
        <taxon>Thalassiosirophycidae</taxon>
        <taxon>Thalassiosirales</taxon>
        <taxon>Thalassiosiraceae</taxon>
        <taxon>Thalassiosira</taxon>
    </lineage>
</organism>
<sequence length="87" mass="9981">TFMPSRSRPPAAVGKPSFAYFSVDCLLDDVCRPDKPTDFPDLFLLDATPHERSEDHGPNRRNLRNRAVCLVSMEMEFFDIFLDGNQF</sequence>
<proteinExistence type="predicted"/>
<gene>
    <name evidence="1" type="ORF">THAOC_28000</name>
</gene>
<dbReference type="EMBL" id="AGNL01039376">
    <property type="protein sequence ID" value="EJK52698.1"/>
    <property type="molecule type" value="Genomic_DNA"/>
</dbReference>
<evidence type="ECO:0000313" key="2">
    <source>
        <dbReference type="Proteomes" id="UP000266841"/>
    </source>
</evidence>
<dbReference type="AlphaFoldDB" id="K0RG88"/>
<keyword evidence="2" id="KW-1185">Reference proteome</keyword>
<reference evidence="1 2" key="1">
    <citation type="journal article" date="2012" name="Genome Biol.">
        <title>Genome and low-iron response of an oceanic diatom adapted to chronic iron limitation.</title>
        <authorList>
            <person name="Lommer M."/>
            <person name="Specht M."/>
            <person name="Roy A.S."/>
            <person name="Kraemer L."/>
            <person name="Andreson R."/>
            <person name="Gutowska M.A."/>
            <person name="Wolf J."/>
            <person name="Bergner S.V."/>
            <person name="Schilhabel M.B."/>
            <person name="Klostermeier U.C."/>
            <person name="Beiko R.G."/>
            <person name="Rosenstiel P."/>
            <person name="Hippler M."/>
            <person name="Laroche J."/>
        </authorList>
    </citation>
    <scope>NUCLEOTIDE SEQUENCE [LARGE SCALE GENOMIC DNA]</scope>
    <source>
        <strain evidence="1 2">CCMP1005</strain>
    </source>
</reference>
<dbReference type="Proteomes" id="UP000266841">
    <property type="component" value="Unassembled WGS sequence"/>
</dbReference>
<name>K0RG88_THAOC</name>
<feature type="non-terminal residue" evidence="1">
    <location>
        <position position="1"/>
    </location>
</feature>
<protein>
    <submittedName>
        <fullName evidence="1">Uncharacterized protein</fullName>
    </submittedName>
</protein>